<dbReference type="HOGENOM" id="CLU_015237_4_2_11"/>
<dbReference type="SMART" id="SM00116">
    <property type="entry name" value="CBS"/>
    <property type="match status" value="2"/>
</dbReference>
<dbReference type="SUPFAM" id="SSF56176">
    <property type="entry name" value="FAD-binding/transporter-associated domain-like"/>
    <property type="match status" value="1"/>
</dbReference>
<dbReference type="InterPro" id="IPR000644">
    <property type="entry name" value="CBS_dom"/>
</dbReference>
<evidence type="ECO:0000256" key="4">
    <source>
        <dbReference type="ARBA" id="ARBA00022692"/>
    </source>
</evidence>
<evidence type="ECO:0000259" key="12">
    <source>
        <dbReference type="PROSITE" id="PS51371"/>
    </source>
</evidence>
<dbReference type="Pfam" id="PF00571">
    <property type="entry name" value="CBS"/>
    <property type="match status" value="2"/>
</dbReference>
<dbReference type="AlphaFoldDB" id="D7WE11"/>
<evidence type="ECO:0000256" key="2">
    <source>
        <dbReference type="ARBA" id="ARBA00006337"/>
    </source>
</evidence>
<dbReference type="Gene3D" id="3.30.465.10">
    <property type="match status" value="1"/>
</dbReference>
<feature type="region of interest" description="Disordered" evidence="10">
    <location>
        <begin position="462"/>
        <end position="496"/>
    </location>
</feature>
<dbReference type="InterPro" id="IPR036318">
    <property type="entry name" value="FAD-bd_PCMH-like_sf"/>
</dbReference>
<dbReference type="GO" id="GO:0050660">
    <property type="term" value="F:flavin adenine dinucleotide binding"/>
    <property type="evidence" value="ECO:0007669"/>
    <property type="project" value="InterPro"/>
</dbReference>
<dbReference type="OrthoDB" id="110231at2"/>
<dbReference type="PANTHER" id="PTHR22777">
    <property type="entry name" value="HEMOLYSIN-RELATED"/>
    <property type="match status" value="1"/>
</dbReference>
<gene>
    <name evidence="13" type="ORF">HMPREF0291_11143</name>
</gene>
<dbReference type="FunFam" id="3.10.580.10:FF:000002">
    <property type="entry name" value="Magnesium/cobalt efflux protein CorC"/>
    <property type="match status" value="1"/>
</dbReference>
<proteinExistence type="inferred from homology"/>
<feature type="transmembrane region" description="Helical" evidence="11">
    <location>
        <begin position="61"/>
        <end position="84"/>
    </location>
</feature>
<sequence>MNSWITFGLISIISLLAAGVIKMLESALVPISRARVETMAKDDISGSAALLRVVDSKPNHLSLLALIQMVLDTVAAVFALLAAFELIPSRGWAIAAAILAVTLLRFGIVGMNARRAGKLNPYAISLRAAQILTVVYTVLGPLSKLLIWVSNVITPGDEDLENPYATDVELREAVDIAQEQGVVETTERRMIQNIFDLADTHARQVMVPRPDIVWIESEKSAGQAANLLIRSGHSRVPVIGESVDDIVGIIYLKDVIEKTYNRTDSGTGVPVTDLMREPMFLPDSKPLDDLLQEMQQEQTHIAVLVDEYGGIAGLITMEDILEEIVGEIADEYDEDEEAPIEPVDSEELADTTEVEGSTLITDPRDTLAQVAATSRAFRAQARLPLDDLVDYFSDELGFTLEFTEEITDNVETVAGLLSYELGRVPLPGSSVEVSELLFTAEGGRDRRGRIKVRTVLIEVPERLIPEREDTESDERQDHPELSNSGTSRTYRPAPGE</sequence>
<dbReference type="PANTHER" id="PTHR22777:SF32">
    <property type="entry name" value="UPF0053 INNER MEMBRANE PROTEIN YFJD"/>
    <property type="match status" value="1"/>
</dbReference>
<feature type="domain" description="CBS" evidence="12">
    <location>
        <begin position="274"/>
        <end position="331"/>
    </location>
</feature>
<protein>
    <submittedName>
        <fullName evidence="13">CBS domain protein</fullName>
    </submittedName>
</protein>
<dbReference type="SUPFAM" id="SSF54631">
    <property type="entry name" value="CBS-domain pair"/>
    <property type="match status" value="1"/>
</dbReference>
<keyword evidence="3" id="KW-1003">Cell membrane</keyword>
<evidence type="ECO:0000313" key="14">
    <source>
        <dbReference type="Proteomes" id="UP000004208"/>
    </source>
</evidence>
<evidence type="ECO:0000256" key="8">
    <source>
        <dbReference type="ARBA" id="ARBA00023136"/>
    </source>
</evidence>
<keyword evidence="6 11" id="KW-1133">Transmembrane helix</keyword>
<dbReference type="RefSeq" id="WP_005289341.1">
    <property type="nucleotide sequence ID" value="NZ_CM000961.1"/>
</dbReference>
<dbReference type="EMBL" id="ACLJ02000003">
    <property type="protein sequence ID" value="EFK53486.1"/>
    <property type="molecule type" value="Genomic_DNA"/>
</dbReference>
<keyword evidence="8 11" id="KW-0472">Membrane</keyword>
<dbReference type="InterPro" id="IPR016169">
    <property type="entry name" value="FAD-bd_PCMH_sub2"/>
</dbReference>
<dbReference type="InterPro" id="IPR005170">
    <property type="entry name" value="Transptr-assoc_dom"/>
</dbReference>
<comment type="caution">
    <text evidence="13">The sequence shown here is derived from an EMBL/GenBank/DDBJ whole genome shotgun (WGS) entry which is preliminary data.</text>
</comment>
<keyword evidence="7 9" id="KW-0129">CBS domain</keyword>
<evidence type="ECO:0000256" key="10">
    <source>
        <dbReference type="SAM" id="MobiDB-lite"/>
    </source>
</evidence>
<dbReference type="CDD" id="cd04590">
    <property type="entry name" value="CBS_pair_CorC_HlyC_assoc"/>
    <property type="match status" value="1"/>
</dbReference>
<evidence type="ECO:0000256" key="6">
    <source>
        <dbReference type="ARBA" id="ARBA00022989"/>
    </source>
</evidence>
<evidence type="ECO:0000256" key="7">
    <source>
        <dbReference type="ARBA" id="ARBA00023122"/>
    </source>
</evidence>
<evidence type="ECO:0000256" key="11">
    <source>
        <dbReference type="SAM" id="Phobius"/>
    </source>
</evidence>
<comment type="similarity">
    <text evidence="2">Belongs to the UPF0053 family.</text>
</comment>
<dbReference type="eggNOG" id="COG1253">
    <property type="taxonomic scope" value="Bacteria"/>
</dbReference>
<evidence type="ECO:0000256" key="3">
    <source>
        <dbReference type="ARBA" id="ARBA00022475"/>
    </source>
</evidence>
<evidence type="ECO:0000313" key="13">
    <source>
        <dbReference type="EMBL" id="EFK53486.1"/>
    </source>
</evidence>
<reference evidence="13" key="1">
    <citation type="submission" date="2010-06" db="EMBL/GenBank/DDBJ databases">
        <authorList>
            <person name="Muzny D."/>
            <person name="Qin X."/>
            <person name="Buhay C."/>
            <person name="Dugan-Rocha S."/>
            <person name="Ding Y."/>
            <person name="Chen G."/>
            <person name="Hawes A."/>
            <person name="Holder M."/>
            <person name="Jhangiani S."/>
            <person name="Johnson A."/>
            <person name="Khan Z."/>
            <person name="Li Z."/>
            <person name="Liu W."/>
            <person name="Liu X."/>
            <person name="Perez L."/>
            <person name="Shen H."/>
            <person name="Wang Q."/>
            <person name="Watt J."/>
            <person name="Xi L."/>
            <person name="Xin Y."/>
            <person name="Zhou J."/>
            <person name="Deng J."/>
            <person name="Jiang H."/>
            <person name="Liu Y."/>
            <person name="Qu J."/>
            <person name="Song X.-Z."/>
            <person name="Zhang L."/>
            <person name="Villasana D."/>
            <person name="Johnson A."/>
            <person name="Liu J."/>
            <person name="Liyanage D."/>
            <person name="Lorensuhewa L."/>
            <person name="Robinson T."/>
            <person name="Song A."/>
            <person name="Song B.-B."/>
            <person name="Dinh H."/>
            <person name="Thornton R."/>
            <person name="Coyle M."/>
            <person name="Francisco L."/>
            <person name="Jackson L."/>
            <person name="Javaid M."/>
            <person name="Korchina V."/>
            <person name="Kovar C."/>
            <person name="Mata R."/>
            <person name="Mathew T."/>
            <person name="Ngo R."/>
            <person name="Nguyen L."/>
            <person name="Nguyen N."/>
            <person name="Okwuonu G."/>
            <person name="Ongeri F."/>
            <person name="Pham C."/>
            <person name="Simmons D."/>
            <person name="Wilczek-Boney K."/>
            <person name="Hale W."/>
            <person name="Jakkamsetti A."/>
            <person name="Pham P."/>
            <person name="Ruth R."/>
            <person name="San Lucas F."/>
            <person name="Warren J."/>
            <person name="Zhang J."/>
            <person name="Zhao Z."/>
            <person name="Zhou C."/>
            <person name="Zhu D."/>
            <person name="Lee S."/>
            <person name="Bess C."/>
            <person name="Blankenburg K."/>
            <person name="Forbes L."/>
            <person name="Fu Q."/>
            <person name="Gubbala S."/>
            <person name="Hirani K."/>
            <person name="Jayaseelan J.C."/>
            <person name="Lara F."/>
            <person name="Munidasa M."/>
            <person name="Palculict T."/>
            <person name="Patil S."/>
            <person name="Pu L.-L."/>
            <person name="Saada N."/>
            <person name="Tang L."/>
            <person name="Weissenberger G."/>
            <person name="Zhu Y."/>
            <person name="Hemphill L."/>
            <person name="Shang Y."/>
            <person name="Youmans B."/>
            <person name="Ayvaz T."/>
            <person name="Ross M."/>
            <person name="Santibanez J."/>
            <person name="Aqrawi P."/>
            <person name="Gross S."/>
            <person name="Joshi V."/>
            <person name="Fowler G."/>
            <person name="Nazareth L."/>
            <person name="Reid J."/>
            <person name="Worley K."/>
            <person name="Petrosino J."/>
            <person name="Highlander S."/>
            <person name="Gibbs R."/>
        </authorList>
    </citation>
    <scope>NUCLEOTIDE SEQUENCE [LARGE SCALE GENOMIC DNA]</scope>
    <source>
        <strain evidence="13">ATCC 33030</strain>
    </source>
</reference>
<dbReference type="Gene3D" id="3.10.580.10">
    <property type="entry name" value="CBS-domain"/>
    <property type="match status" value="1"/>
</dbReference>
<organism evidence="13 14">
    <name type="scientific">Corynebacterium genitalium ATCC 33030</name>
    <dbReference type="NCBI Taxonomy" id="585529"/>
    <lineage>
        <taxon>Bacteria</taxon>
        <taxon>Bacillati</taxon>
        <taxon>Actinomycetota</taxon>
        <taxon>Actinomycetes</taxon>
        <taxon>Mycobacteriales</taxon>
        <taxon>Corynebacteriaceae</taxon>
        <taxon>Corynebacterium</taxon>
    </lineage>
</organism>
<dbReference type="InterPro" id="IPR002550">
    <property type="entry name" value="CNNM"/>
</dbReference>
<keyword evidence="5" id="KW-0677">Repeat</keyword>
<name>D7WE11_9CORY</name>
<feature type="compositionally biased region" description="Basic and acidic residues" evidence="10">
    <location>
        <begin position="462"/>
        <end position="480"/>
    </location>
</feature>
<dbReference type="InterPro" id="IPR044751">
    <property type="entry name" value="Ion_transp-like_CBS"/>
</dbReference>
<dbReference type="Pfam" id="PF03471">
    <property type="entry name" value="CorC_HlyC"/>
    <property type="match status" value="1"/>
</dbReference>
<dbReference type="SMART" id="SM01091">
    <property type="entry name" value="CorC_HlyC"/>
    <property type="match status" value="1"/>
</dbReference>
<feature type="transmembrane region" description="Helical" evidence="11">
    <location>
        <begin position="90"/>
        <end position="108"/>
    </location>
</feature>
<dbReference type="Pfam" id="PF01595">
    <property type="entry name" value="CNNM"/>
    <property type="match status" value="1"/>
</dbReference>
<keyword evidence="4 11" id="KW-0812">Transmembrane</keyword>
<evidence type="ECO:0000256" key="9">
    <source>
        <dbReference type="PROSITE-ProRule" id="PRU00703"/>
    </source>
</evidence>
<keyword evidence="14" id="KW-1185">Reference proteome</keyword>
<dbReference type="GO" id="GO:0005886">
    <property type="term" value="C:plasma membrane"/>
    <property type="evidence" value="ECO:0007669"/>
    <property type="project" value="UniProtKB-SubCell"/>
</dbReference>
<accession>D7WE11</accession>
<comment type="subcellular location">
    <subcellularLocation>
        <location evidence="1">Cell membrane</location>
        <topology evidence="1">Multi-pass membrane protein</topology>
    </subcellularLocation>
</comment>
<feature type="domain" description="CBS" evidence="12">
    <location>
        <begin position="206"/>
        <end position="265"/>
    </location>
</feature>
<dbReference type="Proteomes" id="UP000004208">
    <property type="component" value="Unassembled WGS sequence"/>
</dbReference>
<dbReference type="InterPro" id="IPR046342">
    <property type="entry name" value="CBS_dom_sf"/>
</dbReference>
<evidence type="ECO:0000256" key="5">
    <source>
        <dbReference type="ARBA" id="ARBA00022737"/>
    </source>
</evidence>
<dbReference type="STRING" id="585529.HMPREF0291_11143"/>
<dbReference type="PROSITE" id="PS51371">
    <property type="entry name" value="CBS"/>
    <property type="match status" value="2"/>
</dbReference>
<evidence type="ECO:0000256" key="1">
    <source>
        <dbReference type="ARBA" id="ARBA00004651"/>
    </source>
</evidence>
<feature type="transmembrane region" description="Helical" evidence="11">
    <location>
        <begin position="6"/>
        <end position="24"/>
    </location>
</feature>